<dbReference type="Pfam" id="PF02630">
    <property type="entry name" value="SCO1-SenC"/>
    <property type="match status" value="1"/>
</dbReference>
<dbReference type="SUPFAM" id="SSF46626">
    <property type="entry name" value="Cytochrome c"/>
    <property type="match status" value="1"/>
</dbReference>
<proteinExistence type="inferred from homology"/>
<evidence type="ECO:0000313" key="9">
    <source>
        <dbReference type="EMBL" id="NMG44365.1"/>
    </source>
</evidence>
<dbReference type="InterPro" id="IPR036909">
    <property type="entry name" value="Cyt_c-like_dom_sf"/>
</dbReference>
<reference evidence="9 10" key="1">
    <citation type="submission" date="2019-12" db="EMBL/GenBank/DDBJ databases">
        <title>Comparative genomics gives insights into the taxonomy of the Azoarcus-Aromatoleum group and reveals separate origins of nif in the plant-associated Azoarcus and non-plant-associated Aromatoleum sub-groups.</title>
        <authorList>
            <person name="Lafos M."/>
            <person name="Maluk M."/>
            <person name="Batista M."/>
            <person name="Junghare M."/>
            <person name="Carmona M."/>
            <person name="Faoro H."/>
            <person name="Cruz L.M."/>
            <person name="Battistoni F."/>
            <person name="De Souza E."/>
            <person name="Pedrosa F."/>
            <person name="Chen W.-M."/>
            <person name="Poole P.S."/>
            <person name="Dixon R.A."/>
            <person name="James E.K."/>
        </authorList>
    </citation>
    <scope>NUCLEOTIDE SEQUENCE [LARGE SCALE GENOMIC DNA]</scope>
    <source>
        <strain evidence="9 10">Td21</strain>
    </source>
</reference>
<evidence type="ECO:0000256" key="5">
    <source>
        <dbReference type="PROSITE-ProRule" id="PRU00433"/>
    </source>
</evidence>
<dbReference type="PANTHER" id="PTHR12151">
    <property type="entry name" value="ELECTRON TRANSPORT PROTIN SCO1/SENC FAMILY MEMBER"/>
    <property type="match status" value="1"/>
</dbReference>
<evidence type="ECO:0000256" key="2">
    <source>
        <dbReference type="ARBA" id="ARBA00022617"/>
    </source>
</evidence>
<evidence type="ECO:0000256" key="3">
    <source>
        <dbReference type="ARBA" id="ARBA00022723"/>
    </source>
</evidence>
<gene>
    <name evidence="9" type="ORF">GPA22_11570</name>
</gene>
<keyword evidence="2 5" id="KW-0349">Heme</keyword>
<dbReference type="Pfam" id="PF00034">
    <property type="entry name" value="Cytochrom_C"/>
    <property type="match status" value="1"/>
</dbReference>
<dbReference type="InterPro" id="IPR036249">
    <property type="entry name" value="Thioredoxin-like_sf"/>
</dbReference>
<dbReference type="RefSeq" id="WP_169256231.1">
    <property type="nucleotide sequence ID" value="NZ_WTVN01000016.1"/>
</dbReference>
<evidence type="ECO:0000259" key="8">
    <source>
        <dbReference type="PROSITE" id="PS51007"/>
    </source>
</evidence>
<dbReference type="Proteomes" id="UP000623795">
    <property type="component" value="Unassembled WGS sequence"/>
</dbReference>
<feature type="compositionally biased region" description="Low complexity" evidence="6">
    <location>
        <begin position="310"/>
        <end position="320"/>
    </location>
</feature>
<name>A0ABX1PYT3_9RHOO</name>
<dbReference type="CDD" id="cd02968">
    <property type="entry name" value="SCO"/>
    <property type="match status" value="1"/>
</dbReference>
<dbReference type="Gene3D" id="1.10.760.10">
    <property type="entry name" value="Cytochrome c-like domain"/>
    <property type="match status" value="1"/>
</dbReference>
<comment type="caution">
    <text evidence="9">The sequence shown here is derived from an EMBL/GenBank/DDBJ whole genome shotgun (WGS) entry which is preliminary data.</text>
</comment>
<sequence length="333" mass="36077">MIKRLITAAAMCVAFSLSGAPGVAHSAQDDAWGADYFPNVPLVTQDGKTVRFYDDLLKGKKVLVNFVFSSCDQACPLDTANMARVQKLLGDQVGRDVFMYSISLDPEHDTPAVLKAYAEQFGAGPGWLFLTGKREDVDAVRAKLGDRGAKEEHANTVRIGDVAQGRWIRVPLTADPHYIMVEANSTLNPGWSTGKTLKSIAEAPRPEVFGPGQLLFHNRCAACHAFGKGDQIGPDLQGVTTRRARDWLVRYLAAPERMRADKDPIAMELASRYKVLMPNLSLTHKELGELIEYLEAKSVPAAATSMAAAPQAAGEAAAATHSHDGHHHDHAAK</sequence>
<evidence type="ECO:0000256" key="6">
    <source>
        <dbReference type="SAM" id="MobiDB-lite"/>
    </source>
</evidence>
<keyword evidence="7" id="KW-0732">Signal</keyword>
<dbReference type="Gene3D" id="3.40.30.10">
    <property type="entry name" value="Glutaredoxin"/>
    <property type="match status" value="1"/>
</dbReference>
<dbReference type="EMBL" id="WTVN01000016">
    <property type="protein sequence ID" value="NMG44365.1"/>
    <property type="molecule type" value="Genomic_DNA"/>
</dbReference>
<dbReference type="SUPFAM" id="SSF52833">
    <property type="entry name" value="Thioredoxin-like"/>
    <property type="match status" value="1"/>
</dbReference>
<feature type="signal peptide" evidence="7">
    <location>
        <begin position="1"/>
        <end position="19"/>
    </location>
</feature>
<keyword evidence="4 5" id="KW-0408">Iron</keyword>
<feature type="chain" id="PRO_5047033116" evidence="7">
    <location>
        <begin position="20"/>
        <end position="333"/>
    </location>
</feature>
<feature type="domain" description="Cytochrome c" evidence="8">
    <location>
        <begin position="207"/>
        <end position="298"/>
    </location>
</feature>
<evidence type="ECO:0000313" key="10">
    <source>
        <dbReference type="Proteomes" id="UP000623795"/>
    </source>
</evidence>
<evidence type="ECO:0000256" key="1">
    <source>
        <dbReference type="ARBA" id="ARBA00010996"/>
    </source>
</evidence>
<dbReference type="InterPro" id="IPR009056">
    <property type="entry name" value="Cyt_c-like_dom"/>
</dbReference>
<feature type="compositionally biased region" description="Basic and acidic residues" evidence="6">
    <location>
        <begin position="321"/>
        <end position="333"/>
    </location>
</feature>
<protein>
    <submittedName>
        <fullName evidence="9">C-type cytochrome</fullName>
    </submittedName>
</protein>
<keyword evidence="3 5" id="KW-0479">Metal-binding</keyword>
<accession>A0ABX1PYT3</accession>
<organism evidence="9 10">
    <name type="scientific">Aromatoleum toluvorans</name>
    <dbReference type="NCBI Taxonomy" id="92002"/>
    <lineage>
        <taxon>Bacteria</taxon>
        <taxon>Pseudomonadati</taxon>
        <taxon>Pseudomonadota</taxon>
        <taxon>Betaproteobacteria</taxon>
        <taxon>Rhodocyclales</taxon>
        <taxon>Rhodocyclaceae</taxon>
        <taxon>Aromatoleum</taxon>
    </lineage>
</organism>
<dbReference type="InterPro" id="IPR003782">
    <property type="entry name" value="SCO1/SenC"/>
</dbReference>
<dbReference type="PANTHER" id="PTHR12151:SF5">
    <property type="entry name" value="AT19154P"/>
    <property type="match status" value="1"/>
</dbReference>
<evidence type="ECO:0000256" key="4">
    <source>
        <dbReference type="ARBA" id="ARBA00023004"/>
    </source>
</evidence>
<dbReference type="PROSITE" id="PS51007">
    <property type="entry name" value="CYTC"/>
    <property type="match status" value="1"/>
</dbReference>
<evidence type="ECO:0000256" key="7">
    <source>
        <dbReference type="SAM" id="SignalP"/>
    </source>
</evidence>
<comment type="similarity">
    <text evidence="1">Belongs to the SCO1/2 family.</text>
</comment>
<feature type="region of interest" description="Disordered" evidence="6">
    <location>
        <begin position="310"/>
        <end position="333"/>
    </location>
</feature>
<keyword evidence="10" id="KW-1185">Reference proteome</keyword>